<comment type="similarity">
    <text evidence="1">Belongs to the transposase 11 family.</text>
</comment>
<keyword evidence="2" id="KW-0815">Transposition</keyword>
<proteinExistence type="inferred from homology"/>
<evidence type="ECO:0000256" key="3">
    <source>
        <dbReference type="ARBA" id="ARBA00023125"/>
    </source>
</evidence>
<dbReference type="EMBL" id="AUZY01007240">
    <property type="protein sequence ID" value="EQD50597.1"/>
    <property type="molecule type" value="Genomic_DNA"/>
</dbReference>
<dbReference type="PANTHER" id="PTHR33258:SF1">
    <property type="entry name" value="TRANSPOSASE INSL FOR INSERTION SEQUENCE ELEMENT IS186A-RELATED"/>
    <property type="match status" value="1"/>
</dbReference>
<keyword evidence="3" id="KW-0238">DNA-binding</keyword>
<evidence type="ECO:0000256" key="4">
    <source>
        <dbReference type="ARBA" id="ARBA00023172"/>
    </source>
</evidence>
<dbReference type="InterPro" id="IPR012337">
    <property type="entry name" value="RNaseH-like_sf"/>
</dbReference>
<dbReference type="InterPro" id="IPR002559">
    <property type="entry name" value="Transposase_11"/>
</dbReference>
<dbReference type="SUPFAM" id="SSF53098">
    <property type="entry name" value="Ribonuclease H-like"/>
    <property type="match status" value="1"/>
</dbReference>
<protein>
    <submittedName>
        <fullName evidence="6">ISH8 transposase</fullName>
    </submittedName>
</protein>
<sequence length="358" mass="41046">PILSMGGFYERFTSELVEFLRRCVAYGLSQLRATPGNRLTPKLARFTDLLIQDSTVIRLFSALAKIYPPTRLAKNTKSNRTAGVKVATLFSARANGPARLELFPETTSEIDTLKIGPWVKGSIVLTDLGFYKHQGFARIEENGGYFLSRLKGNANPILIGSHLVHRGRAIDLEGKRWSEIAPRLHRGVLDAEVELSFQRRGYRGKRRGDTLRARLVAVWDEEHQMYHTYVTNLPVDVLSAEDVAELYRTRWSVELLFKEAKGSFHLDRVATGNRYVAESLIWTSWLALLVSRRGHNVLLEHVPPEERFRYPPLRWSRVFQDESRGFLGPLLQRMRRRKVVPDPIDEFVGRLDVRARDP</sequence>
<name>T1A168_9ZZZZ</name>
<evidence type="ECO:0000313" key="6">
    <source>
        <dbReference type="EMBL" id="EQD50597.1"/>
    </source>
</evidence>
<dbReference type="Pfam" id="PF01609">
    <property type="entry name" value="DDE_Tnp_1"/>
    <property type="match status" value="1"/>
</dbReference>
<reference evidence="6" key="2">
    <citation type="journal article" date="2014" name="ISME J.">
        <title>Microbial stratification in low pH oxic and suboxic macroscopic growths along an acid mine drainage.</title>
        <authorList>
            <person name="Mendez-Garcia C."/>
            <person name="Mesa V."/>
            <person name="Sprenger R.R."/>
            <person name="Richter M."/>
            <person name="Diez M.S."/>
            <person name="Solano J."/>
            <person name="Bargiela R."/>
            <person name="Golyshina O.V."/>
            <person name="Manteca A."/>
            <person name="Ramos J.L."/>
            <person name="Gallego J.R."/>
            <person name="Llorente I."/>
            <person name="Martins Dos Santos V.A."/>
            <person name="Jensen O.N."/>
            <person name="Pelaez A.I."/>
            <person name="Sanchez J."/>
            <person name="Ferrer M."/>
        </authorList>
    </citation>
    <scope>NUCLEOTIDE SEQUENCE</scope>
</reference>
<comment type="caution">
    <text evidence="6">The sequence shown here is derived from an EMBL/GenBank/DDBJ whole genome shotgun (WGS) entry which is preliminary data.</text>
</comment>
<keyword evidence="4" id="KW-0233">DNA recombination</keyword>
<feature type="non-terminal residue" evidence="6">
    <location>
        <position position="1"/>
    </location>
</feature>
<dbReference type="Gene3D" id="3.90.350.10">
    <property type="entry name" value="Transposase Inhibitor Protein From Tn5, Chain A, domain 1"/>
    <property type="match status" value="1"/>
</dbReference>
<evidence type="ECO:0000259" key="5">
    <source>
        <dbReference type="Pfam" id="PF01609"/>
    </source>
</evidence>
<dbReference type="GO" id="GO:0003677">
    <property type="term" value="F:DNA binding"/>
    <property type="evidence" value="ECO:0007669"/>
    <property type="project" value="UniProtKB-KW"/>
</dbReference>
<dbReference type="AlphaFoldDB" id="T1A168"/>
<evidence type="ECO:0000256" key="2">
    <source>
        <dbReference type="ARBA" id="ARBA00022578"/>
    </source>
</evidence>
<organism evidence="6">
    <name type="scientific">mine drainage metagenome</name>
    <dbReference type="NCBI Taxonomy" id="410659"/>
    <lineage>
        <taxon>unclassified sequences</taxon>
        <taxon>metagenomes</taxon>
        <taxon>ecological metagenomes</taxon>
    </lineage>
</organism>
<gene>
    <name evidence="6" type="ORF">B1B_11184</name>
</gene>
<feature type="domain" description="Transposase IS4-like" evidence="5">
    <location>
        <begin position="47"/>
        <end position="288"/>
    </location>
</feature>
<dbReference type="InterPro" id="IPR047952">
    <property type="entry name" value="Transpos_IS4"/>
</dbReference>
<dbReference type="PANTHER" id="PTHR33258">
    <property type="entry name" value="TRANSPOSASE INSL FOR INSERTION SEQUENCE ELEMENT IS186A-RELATED"/>
    <property type="match status" value="1"/>
</dbReference>
<accession>T1A168</accession>
<evidence type="ECO:0000256" key="1">
    <source>
        <dbReference type="ARBA" id="ARBA00010075"/>
    </source>
</evidence>
<dbReference type="GO" id="GO:0006313">
    <property type="term" value="P:DNA transposition"/>
    <property type="evidence" value="ECO:0007669"/>
    <property type="project" value="InterPro"/>
</dbReference>
<feature type="non-terminal residue" evidence="6">
    <location>
        <position position="358"/>
    </location>
</feature>
<dbReference type="GO" id="GO:0004803">
    <property type="term" value="F:transposase activity"/>
    <property type="evidence" value="ECO:0007669"/>
    <property type="project" value="InterPro"/>
</dbReference>
<reference evidence="6" key="1">
    <citation type="submission" date="2013-08" db="EMBL/GenBank/DDBJ databases">
        <authorList>
            <person name="Mendez C."/>
            <person name="Richter M."/>
            <person name="Ferrer M."/>
            <person name="Sanchez J."/>
        </authorList>
    </citation>
    <scope>NUCLEOTIDE SEQUENCE</scope>
</reference>
<dbReference type="NCBIfam" id="NF033592">
    <property type="entry name" value="transpos_IS4_1"/>
    <property type="match status" value="1"/>
</dbReference>